<feature type="region of interest" description="Disordered" evidence="1">
    <location>
        <begin position="176"/>
        <end position="245"/>
    </location>
</feature>
<dbReference type="Proteomes" id="UP001221413">
    <property type="component" value="Unassembled WGS sequence"/>
</dbReference>
<organism evidence="2 3">
    <name type="scientific">Drechslerella dactyloides</name>
    <name type="common">Nematode-trapping fungus</name>
    <name type="synonym">Arthrobotrys dactyloides</name>
    <dbReference type="NCBI Taxonomy" id="74499"/>
    <lineage>
        <taxon>Eukaryota</taxon>
        <taxon>Fungi</taxon>
        <taxon>Dikarya</taxon>
        <taxon>Ascomycota</taxon>
        <taxon>Pezizomycotina</taxon>
        <taxon>Orbiliomycetes</taxon>
        <taxon>Orbiliales</taxon>
        <taxon>Orbiliaceae</taxon>
        <taxon>Drechslerella</taxon>
    </lineage>
</organism>
<proteinExistence type="predicted"/>
<dbReference type="EMBL" id="JAQGDS010000012">
    <property type="protein sequence ID" value="KAJ6256660.1"/>
    <property type="molecule type" value="Genomic_DNA"/>
</dbReference>
<feature type="compositionally biased region" description="Basic and acidic residues" evidence="1">
    <location>
        <begin position="227"/>
        <end position="245"/>
    </location>
</feature>
<sequence length="245" mass="28017">MNIFGMYNRTKPGLLELSPNEDLLRLINLWHVRFADMLHRHMLYPHIEARQMAAQYYFQVLLGGWALSHRWHERVAYCWRQENPQVADMGKDANPFNRIRDLSCGCNALTLPADLRKQSWEAVKMLSAECKAYTGLPLSAERGRFVTRPAVRARFGKYELIIDDETRKTDVLARMAAPMSKPVKRRREDEEEAAPKRLRLLPVAPPGGEAARRGVRARPAANRPKRKGGEQGGREPKRPRGGEAP</sequence>
<protein>
    <submittedName>
        <fullName evidence="2">Uncharacterized protein</fullName>
    </submittedName>
</protein>
<keyword evidence="3" id="KW-1185">Reference proteome</keyword>
<dbReference type="AlphaFoldDB" id="A0AAD6NFR2"/>
<evidence type="ECO:0000313" key="3">
    <source>
        <dbReference type="Proteomes" id="UP001221413"/>
    </source>
</evidence>
<evidence type="ECO:0000313" key="2">
    <source>
        <dbReference type="EMBL" id="KAJ6256660.1"/>
    </source>
</evidence>
<comment type="caution">
    <text evidence="2">The sequence shown here is derived from an EMBL/GenBank/DDBJ whole genome shotgun (WGS) entry which is preliminary data.</text>
</comment>
<gene>
    <name evidence="2" type="ORF">Dda_8525</name>
</gene>
<accession>A0AAD6NFR2</accession>
<evidence type="ECO:0000256" key="1">
    <source>
        <dbReference type="SAM" id="MobiDB-lite"/>
    </source>
</evidence>
<name>A0AAD6NFR2_DREDA</name>
<reference evidence="2" key="1">
    <citation type="submission" date="2023-01" db="EMBL/GenBank/DDBJ databases">
        <title>The chitinases involved in constricting ring structure development in the nematode-trapping fungus Drechslerella dactyloides.</title>
        <authorList>
            <person name="Wang R."/>
            <person name="Zhang L."/>
            <person name="Tang P."/>
            <person name="Li S."/>
            <person name="Liang L."/>
        </authorList>
    </citation>
    <scope>NUCLEOTIDE SEQUENCE</scope>
    <source>
        <strain evidence="2">YMF1.00031</strain>
    </source>
</reference>